<proteinExistence type="predicted"/>
<dbReference type="PROSITE" id="PS00092">
    <property type="entry name" value="N6_MTASE"/>
    <property type="match status" value="1"/>
</dbReference>
<dbReference type="PANTHER" id="PTHR47816:SF5">
    <property type="entry name" value="RIBOSOMAL RNA LARGE SUBUNIT METHYLTRANSFERASE G"/>
    <property type="match status" value="1"/>
</dbReference>
<dbReference type="InterPro" id="IPR058679">
    <property type="entry name" value="RlmG_N"/>
</dbReference>
<keyword evidence="2" id="KW-0698">rRNA processing</keyword>
<feature type="domain" description="Methyltransferase small" evidence="6">
    <location>
        <begin position="201"/>
        <end position="367"/>
    </location>
</feature>
<keyword evidence="3 8" id="KW-0489">Methyltransferase</keyword>
<evidence type="ECO:0000313" key="8">
    <source>
        <dbReference type="EMBL" id="UZJ24096.1"/>
    </source>
</evidence>
<evidence type="ECO:0000313" key="9">
    <source>
        <dbReference type="Proteomes" id="UP001164965"/>
    </source>
</evidence>
<accession>A0ABY6NY92</accession>
<dbReference type="RefSeq" id="WP_265382203.1">
    <property type="nucleotide sequence ID" value="NZ_CP110615.1"/>
</dbReference>
<evidence type="ECO:0000256" key="5">
    <source>
        <dbReference type="ARBA" id="ARBA00022691"/>
    </source>
</evidence>
<dbReference type="GO" id="GO:0008168">
    <property type="term" value="F:methyltransferase activity"/>
    <property type="evidence" value="ECO:0007669"/>
    <property type="project" value="UniProtKB-KW"/>
</dbReference>
<dbReference type="InterPro" id="IPR002052">
    <property type="entry name" value="DNA_methylase_N6_adenine_CS"/>
</dbReference>
<dbReference type="InterPro" id="IPR017237">
    <property type="entry name" value="RLMG"/>
</dbReference>
<dbReference type="CDD" id="cd02440">
    <property type="entry name" value="AdoMet_MTases"/>
    <property type="match status" value="1"/>
</dbReference>
<name>A0ABY6NY92_9NOCA</name>
<evidence type="ECO:0000256" key="2">
    <source>
        <dbReference type="ARBA" id="ARBA00022552"/>
    </source>
</evidence>
<gene>
    <name evidence="8" type="ORF">RHODO2019_13100</name>
</gene>
<sequence length="371" mass="39733">MDVLGTPSGDLELTRRPDDPRLRAFDAADALLLEHLREVDLTGTVVVLNDRWGALTTALAPHGVVSVSDSWVARESTWHNLARAGREAELRSVVEELPERVDVLVFRVPRTLALLEHELDLLAPRLHDGSVVVGAGMTKEVHTSTLATCEQLVGPTRTSLATRKARLIHVTVDAGLQRPPNPWPRSRVLPADAPAGLGGATVVHHAGVFSADHLDIGTRFLLEHLPRSDGRVVDLGCGDGVLGVAAGLASPQAQVVLTDASFLAVESARTTWRGVHGDRPVETMVGDGLTRAVGPVDLVLCNPPFHVGHAVSDTTAWRMFDQARHALVPGGELWVVGNRHLGHHARLGRLFGGCDVVASNAKFVVLRAVAR</sequence>
<keyword evidence="4" id="KW-0808">Transferase</keyword>
<keyword evidence="1" id="KW-0963">Cytoplasm</keyword>
<evidence type="ECO:0000256" key="1">
    <source>
        <dbReference type="ARBA" id="ARBA00022490"/>
    </source>
</evidence>
<dbReference type="SUPFAM" id="SSF53335">
    <property type="entry name" value="S-adenosyl-L-methionine-dependent methyltransferases"/>
    <property type="match status" value="1"/>
</dbReference>
<evidence type="ECO:0000256" key="4">
    <source>
        <dbReference type="ARBA" id="ARBA00022679"/>
    </source>
</evidence>
<dbReference type="InterPro" id="IPR029063">
    <property type="entry name" value="SAM-dependent_MTases_sf"/>
</dbReference>
<dbReference type="PANTHER" id="PTHR47816">
    <property type="entry name" value="RIBOSOMAL RNA SMALL SUBUNIT METHYLTRANSFERASE C"/>
    <property type="match status" value="1"/>
</dbReference>
<dbReference type="GO" id="GO:0032259">
    <property type="term" value="P:methylation"/>
    <property type="evidence" value="ECO:0007669"/>
    <property type="project" value="UniProtKB-KW"/>
</dbReference>
<dbReference type="Pfam" id="PF26049">
    <property type="entry name" value="RLMG_N"/>
    <property type="match status" value="1"/>
</dbReference>
<reference evidence="8" key="1">
    <citation type="submission" date="2022-10" db="EMBL/GenBank/DDBJ databases">
        <title>Rhodococcus sp.75.</title>
        <authorList>
            <person name="Sun M."/>
        </authorList>
    </citation>
    <scope>NUCLEOTIDE SEQUENCE</scope>
    <source>
        <strain evidence="8">75</strain>
    </source>
</reference>
<feature type="domain" description="RlmG N-terminal" evidence="7">
    <location>
        <begin position="3"/>
        <end position="173"/>
    </location>
</feature>
<evidence type="ECO:0000256" key="3">
    <source>
        <dbReference type="ARBA" id="ARBA00022603"/>
    </source>
</evidence>
<dbReference type="Pfam" id="PF05175">
    <property type="entry name" value="MTS"/>
    <property type="match status" value="1"/>
</dbReference>
<dbReference type="EMBL" id="CP110615">
    <property type="protein sequence ID" value="UZJ24096.1"/>
    <property type="molecule type" value="Genomic_DNA"/>
</dbReference>
<dbReference type="Gene3D" id="3.40.50.150">
    <property type="entry name" value="Vaccinia Virus protein VP39"/>
    <property type="match status" value="2"/>
</dbReference>
<keyword evidence="5" id="KW-0949">S-adenosyl-L-methionine</keyword>
<evidence type="ECO:0000259" key="7">
    <source>
        <dbReference type="Pfam" id="PF26049"/>
    </source>
</evidence>
<protein>
    <submittedName>
        <fullName evidence="8">Methyltransferase</fullName>
    </submittedName>
</protein>
<keyword evidence="9" id="KW-1185">Reference proteome</keyword>
<dbReference type="InterPro" id="IPR046977">
    <property type="entry name" value="RsmC/RlmG"/>
</dbReference>
<dbReference type="Proteomes" id="UP001164965">
    <property type="component" value="Chromosome"/>
</dbReference>
<organism evidence="8 9">
    <name type="scientific">Rhodococcus antarcticus</name>
    <dbReference type="NCBI Taxonomy" id="2987751"/>
    <lineage>
        <taxon>Bacteria</taxon>
        <taxon>Bacillati</taxon>
        <taxon>Actinomycetota</taxon>
        <taxon>Actinomycetes</taxon>
        <taxon>Mycobacteriales</taxon>
        <taxon>Nocardiaceae</taxon>
        <taxon>Rhodococcus</taxon>
    </lineage>
</organism>
<dbReference type="InterPro" id="IPR007848">
    <property type="entry name" value="Small_mtfrase_dom"/>
</dbReference>
<evidence type="ECO:0000259" key="6">
    <source>
        <dbReference type="Pfam" id="PF05175"/>
    </source>
</evidence>
<dbReference type="PIRSF" id="PIRSF037565">
    <property type="entry name" value="RRNA_m2G_Mtase_RsmD_prd"/>
    <property type="match status" value="1"/>
</dbReference>